<accession>A0A841G9X3</accession>
<dbReference type="InterPro" id="IPR011701">
    <property type="entry name" value="MFS"/>
</dbReference>
<comment type="caution">
    <text evidence="6">The sequence shown here is derived from an EMBL/GenBank/DDBJ whole genome shotgun (WGS) entry which is preliminary data.</text>
</comment>
<proteinExistence type="predicted"/>
<reference evidence="6 7" key="1">
    <citation type="submission" date="2020-08" db="EMBL/GenBank/DDBJ databases">
        <title>Genomic Encyclopedia of Type Strains, Phase IV (KMG-IV): sequencing the most valuable type-strain genomes for metagenomic binning, comparative biology and taxonomic classification.</title>
        <authorList>
            <person name="Goeker M."/>
        </authorList>
    </citation>
    <scope>NUCLEOTIDE SEQUENCE [LARGE SCALE GENOMIC DNA]</scope>
    <source>
        <strain evidence="6 7">DSM 22975</strain>
    </source>
</reference>
<dbReference type="PANTHER" id="PTHR42910:SF1">
    <property type="entry name" value="MAJOR FACILITATOR SUPERFAMILY (MFS) PROFILE DOMAIN-CONTAINING PROTEIN"/>
    <property type="match status" value="1"/>
</dbReference>
<feature type="transmembrane region" description="Helical" evidence="4">
    <location>
        <begin position="283"/>
        <end position="306"/>
    </location>
</feature>
<evidence type="ECO:0000313" key="7">
    <source>
        <dbReference type="Proteomes" id="UP000585721"/>
    </source>
</evidence>
<evidence type="ECO:0000256" key="2">
    <source>
        <dbReference type="ARBA" id="ARBA00022989"/>
    </source>
</evidence>
<dbReference type="InterPro" id="IPR036259">
    <property type="entry name" value="MFS_trans_sf"/>
</dbReference>
<keyword evidence="2 4" id="KW-1133">Transmembrane helix</keyword>
<organism evidence="6 7">
    <name type="scientific">Tolumonas osonensis</name>
    <dbReference type="NCBI Taxonomy" id="675874"/>
    <lineage>
        <taxon>Bacteria</taxon>
        <taxon>Pseudomonadati</taxon>
        <taxon>Pseudomonadota</taxon>
        <taxon>Gammaproteobacteria</taxon>
        <taxon>Aeromonadales</taxon>
        <taxon>Aeromonadaceae</taxon>
        <taxon>Tolumonas</taxon>
    </lineage>
</organism>
<feature type="transmembrane region" description="Helical" evidence="4">
    <location>
        <begin position="143"/>
        <end position="161"/>
    </location>
</feature>
<feature type="transmembrane region" description="Helical" evidence="4">
    <location>
        <begin position="221"/>
        <end position="243"/>
    </location>
</feature>
<dbReference type="PANTHER" id="PTHR42910">
    <property type="entry name" value="TRANSPORTER SCO4007-RELATED"/>
    <property type="match status" value="1"/>
</dbReference>
<feature type="transmembrane region" description="Helical" evidence="4">
    <location>
        <begin position="106"/>
        <end position="131"/>
    </location>
</feature>
<dbReference type="EMBL" id="JACHGR010000002">
    <property type="protein sequence ID" value="MBB6054739.1"/>
    <property type="molecule type" value="Genomic_DNA"/>
</dbReference>
<dbReference type="InterPro" id="IPR020846">
    <property type="entry name" value="MFS_dom"/>
</dbReference>
<feature type="transmembrane region" description="Helical" evidence="4">
    <location>
        <begin position="53"/>
        <end position="70"/>
    </location>
</feature>
<feature type="transmembrane region" description="Helical" evidence="4">
    <location>
        <begin position="312"/>
        <end position="332"/>
    </location>
</feature>
<feature type="transmembrane region" description="Helical" evidence="4">
    <location>
        <begin position="344"/>
        <end position="367"/>
    </location>
</feature>
<evidence type="ECO:0000256" key="4">
    <source>
        <dbReference type="SAM" id="Phobius"/>
    </source>
</evidence>
<dbReference type="RefSeq" id="WP_188025547.1">
    <property type="nucleotide sequence ID" value="NZ_JACHGR010000002.1"/>
</dbReference>
<dbReference type="PROSITE" id="PS50850">
    <property type="entry name" value="MFS"/>
    <property type="match status" value="1"/>
</dbReference>
<feature type="domain" description="Major facilitator superfamily (MFS) profile" evidence="5">
    <location>
        <begin position="13"/>
        <end position="398"/>
    </location>
</feature>
<feature type="transmembrane region" description="Helical" evidence="4">
    <location>
        <begin position="167"/>
        <end position="189"/>
    </location>
</feature>
<protein>
    <submittedName>
        <fullName evidence="6">Putative MFS family arabinose efflux permease</fullName>
    </submittedName>
</protein>
<dbReference type="AlphaFoldDB" id="A0A841G9X3"/>
<feature type="transmembrane region" description="Helical" evidence="4">
    <location>
        <begin position="82"/>
        <end position="100"/>
    </location>
</feature>
<dbReference type="Pfam" id="PF07690">
    <property type="entry name" value="MFS_1"/>
    <property type="match status" value="1"/>
</dbReference>
<keyword evidence="3 4" id="KW-0472">Membrane</keyword>
<gene>
    <name evidence="6" type="ORF">HNR75_000611</name>
</gene>
<evidence type="ECO:0000256" key="3">
    <source>
        <dbReference type="ARBA" id="ARBA00023136"/>
    </source>
</evidence>
<feature type="transmembrane region" description="Helical" evidence="4">
    <location>
        <begin position="249"/>
        <end position="271"/>
    </location>
</feature>
<feature type="transmembrane region" description="Helical" evidence="4">
    <location>
        <begin position="373"/>
        <end position="393"/>
    </location>
</feature>
<dbReference type="SUPFAM" id="SSF103473">
    <property type="entry name" value="MFS general substrate transporter"/>
    <property type="match status" value="1"/>
</dbReference>
<feature type="transmembrane region" description="Helical" evidence="4">
    <location>
        <begin position="12"/>
        <end position="33"/>
    </location>
</feature>
<keyword evidence="7" id="KW-1185">Reference proteome</keyword>
<sequence length="398" mass="42097">MSNADALSSHTLTPARTVLLAITSGLAVASMYYCQPLLGLLMSQLNVSSEQVGYLPTVTQLGYACGMLLLTPLGDCVDRRGLITVKGVLLSGALLITAFADSISMLYMTSLAIGLLATLAQDMIPTTAALSEPDQRGKNVGKVLAGLLIGVLLSRVASGFLAEWLGWQSIFLIAAVCMVCITFMLRAVLPVFQPMVTLPYHELIFSLFRLLFRSRVLQRAALAQGLLGVAFSAFWSTLAVMLYQAPFHLGSTAAGLFGIAGAIGAFMAPLFGKYADQLGARKVTLFGTSLVAISFLIMLLMNFTGATVPEQLAVMVVMTVLFDIGVQATFIAHQTLIYQVDPSALSRLNAVLVVSVFIGMSLGGFIASHGYASYGWVAVTALATVAGIASFVVRLTAD</sequence>
<dbReference type="CDD" id="cd17324">
    <property type="entry name" value="MFS_NepI_like"/>
    <property type="match status" value="1"/>
</dbReference>
<name>A0A841G9X3_9GAMM</name>
<dbReference type="GO" id="GO:0022857">
    <property type="term" value="F:transmembrane transporter activity"/>
    <property type="evidence" value="ECO:0007669"/>
    <property type="project" value="InterPro"/>
</dbReference>
<dbReference type="Gene3D" id="1.20.1250.20">
    <property type="entry name" value="MFS general substrate transporter like domains"/>
    <property type="match status" value="1"/>
</dbReference>
<evidence type="ECO:0000259" key="5">
    <source>
        <dbReference type="PROSITE" id="PS50850"/>
    </source>
</evidence>
<keyword evidence="1 4" id="KW-0812">Transmembrane</keyword>
<evidence type="ECO:0000256" key="1">
    <source>
        <dbReference type="ARBA" id="ARBA00022692"/>
    </source>
</evidence>
<evidence type="ECO:0000313" key="6">
    <source>
        <dbReference type="EMBL" id="MBB6054739.1"/>
    </source>
</evidence>
<dbReference type="Proteomes" id="UP000585721">
    <property type="component" value="Unassembled WGS sequence"/>
</dbReference>